<gene>
    <name evidence="2" type="ORF">COLO4_16509</name>
</gene>
<accession>A0A1R3JH35</accession>
<dbReference type="AlphaFoldDB" id="A0A1R3JH35"/>
<sequence length="280" mass="31311">MEENIDPNIGSVEMVPKLNMQFESETEVTTAQAIEANMADESGIPQKSAFELMSRQVRDYIVKRWTKGAKLGSVEEKGSTIEEDPKLAIKNRFRKLSRTAIKLTTWAAETEEGCAFLNKTFREAMLELERISFRKVGQTDSENVTVDNFKNLCSNGYGNGVKESDIVDGSKSVNVKGLKKKDGKTRGKHRYKSCLELNSKRKKNSNSQPCSQNVIFIGQDSNARQAFPPLTPCMGYTFPYGSMPIYYSGLSNLNQPITPTMQGQHFGDKELPSNQSLPKI</sequence>
<protein>
    <submittedName>
        <fullName evidence="2">Protein FAR1-RELATED SEQUENCE 12-like protein</fullName>
    </submittedName>
</protein>
<feature type="region of interest" description="Disordered" evidence="1">
    <location>
        <begin position="261"/>
        <end position="280"/>
    </location>
</feature>
<evidence type="ECO:0000313" key="3">
    <source>
        <dbReference type="Proteomes" id="UP000187203"/>
    </source>
</evidence>
<evidence type="ECO:0000313" key="2">
    <source>
        <dbReference type="EMBL" id="OMO94145.1"/>
    </source>
</evidence>
<proteinExistence type="predicted"/>
<dbReference type="Proteomes" id="UP000187203">
    <property type="component" value="Unassembled WGS sequence"/>
</dbReference>
<name>A0A1R3JH35_9ROSI</name>
<comment type="caution">
    <text evidence="2">The sequence shown here is derived from an EMBL/GenBank/DDBJ whole genome shotgun (WGS) entry which is preliminary data.</text>
</comment>
<evidence type="ECO:0000256" key="1">
    <source>
        <dbReference type="SAM" id="MobiDB-lite"/>
    </source>
</evidence>
<organism evidence="2 3">
    <name type="scientific">Corchorus olitorius</name>
    <dbReference type="NCBI Taxonomy" id="93759"/>
    <lineage>
        <taxon>Eukaryota</taxon>
        <taxon>Viridiplantae</taxon>
        <taxon>Streptophyta</taxon>
        <taxon>Embryophyta</taxon>
        <taxon>Tracheophyta</taxon>
        <taxon>Spermatophyta</taxon>
        <taxon>Magnoliopsida</taxon>
        <taxon>eudicotyledons</taxon>
        <taxon>Gunneridae</taxon>
        <taxon>Pentapetalae</taxon>
        <taxon>rosids</taxon>
        <taxon>malvids</taxon>
        <taxon>Malvales</taxon>
        <taxon>Malvaceae</taxon>
        <taxon>Grewioideae</taxon>
        <taxon>Apeibeae</taxon>
        <taxon>Corchorus</taxon>
    </lineage>
</organism>
<dbReference type="EMBL" id="AWUE01016118">
    <property type="protein sequence ID" value="OMO94145.1"/>
    <property type="molecule type" value="Genomic_DNA"/>
</dbReference>
<keyword evidence="3" id="KW-1185">Reference proteome</keyword>
<reference evidence="3" key="1">
    <citation type="submission" date="2013-09" db="EMBL/GenBank/DDBJ databases">
        <title>Corchorus olitorius genome sequencing.</title>
        <authorList>
            <person name="Alam M."/>
            <person name="Haque M.S."/>
            <person name="Islam M.S."/>
            <person name="Emdad E.M."/>
            <person name="Islam M.M."/>
            <person name="Ahmed B."/>
            <person name="Halim A."/>
            <person name="Hossen Q.M.M."/>
            <person name="Hossain M.Z."/>
            <person name="Ahmed R."/>
            <person name="Khan M.M."/>
            <person name="Islam R."/>
            <person name="Rashid M.M."/>
            <person name="Khan S.A."/>
            <person name="Rahman M.S."/>
            <person name="Alam M."/>
            <person name="Yahiya A.S."/>
            <person name="Khan M.S."/>
            <person name="Azam M.S."/>
            <person name="Haque T."/>
            <person name="Lashkar M.Z.H."/>
            <person name="Akhand A.I."/>
            <person name="Morshed G."/>
            <person name="Roy S."/>
            <person name="Uddin K.S."/>
            <person name="Rabeya T."/>
            <person name="Hossain A.S."/>
            <person name="Chowdhury A."/>
            <person name="Snigdha A.R."/>
            <person name="Mortoza M.S."/>
            <person name="Matin S.A."/>
            <person name="Hoque S.M.E."/>
            <person name="Islam M.K."/>
            <person name="Roy D.K."/>
            <person name="Haider R."/>
            <person name="Moosa M.M."/>
            <person name="Elias S.M."/>
            <person name="Hasan A.M."/>
            <person name="Jahan S."/>
            <person name="Shafiuddin M."/>
            <person name="Mahmood N."/>
            <person name="Shommy N.S."/>
        </authorList>
    </citation>
    <scope>NUCLEOTIDE SEQUENCE [LARGE SCALE GENOMIC DNA]</scope>
    <source>
        <strain evidence="3">cv. O-4</strain>
    </source>
</reference>